<feature type="transmembrane region" description="Helical" evidence="1">
    <location>
        <begin position="82"/>
        <end position="104"/>
    </location>
</feature>
<dbReference type="Proteomes" id="UP001163828">
    <property type="component" value="Unassembled WGS sequence"/>
</dbReference>
<keyword evidence="1" id="KW-0812">Transmembrane</keyword>
<evidence type="ECO:0000256" key="1">
    <source>
        <dbReference type="SAM" id="Phobius"/>
    </source>
</evidence>
<name>A0ABQ8PYK1_9AGAR</name>
<reference evidence="2" key="1">
    <citation type="submission" date="2022-08" db="EMBL/GenBank/DDBJ databases">
        <authorList>
            <consortium name="DOE Joint Genome Institute"/>
            <person name="Min B."/>
            <person name="Riley R."/>
            <person name="Sierra-Patev S."/>
            <person name="Naranjo-Ortiz M."/>
            <person name="Looney B."/>
            <person name="Konkel Z."/>
            <person name="Slot J.C."/>
            <person name="Sakamoto Y."/>
            <person name="Steenwyk J.L."/>
            <person name="Rokas A."/>
            <person name="Carro J."/>
            <person name="Camarero S."/>
            <person name="Ferreira P."/>
            <person name="Molpeceres G."/>
            <person name="Ruiz-Duenas F.J."/>
            <person name="Serrano A."/>
            <person name="Henrissat B."/>
            <person name="Drula E."/>
            <person name="Hughes K.W."/>
            <person name="Mata J.L."/>
            <person name="Ishikawa N.K."/>
            <person name="Vargas-Isla R."/>
            <person name="Ushijima S."/>
            <person name="Smith C.A."/>
            <person name="Ahrendt S."/>
            <person name="Andreopoulos W."/>
            <person name="He G."/>
            <person name="Labutti K."/>
            <person name="Lipzen A."/>
            <person name="Ng V."/>
            <person name="Sandor L."/>
            <person name="Barry K."/>
            <person name="Martinez A.T."/>
            <person name="Xiao Y."/>
            <person name="Gibbons J.G."/>
            <person name="Terashima K."/>
            <person name="Hibbett D.S."/>
            <person name="Grigoriev I.V."/>
        </authorList>
    </citation>
    <scope>NUCLEOTIDE SEQUENCE</scope>
    <source>
        <strain evidence="2">TFB10827</strain>
    </source>
</reference>
<comment type="caution">
    <text evidence="2">The sequence shown here is derived from an EMBL/GenBank/DDBJ whole genome shotgun (WGS) entry which is preliminary data.</text>
</comment>
<keyword evidence="3" id="KW-1185">Reference proteome</keyword>
<evidence type="ECO:0000313" key="3">
    <source>
        <dbReference type="Proteomes" id="UP001163828"/>
    </source>
</evidence>
<keyword evidence="1" id="KW-1133">Transmembrane helix</keyword>
<proteinExistence type="predicted"/>
<gene>
    <name evidence="2" type="ORF">F5050DRAFT_1794661</name>
</gene>
<organism evidence="2 3">
    <name type="scientific">Lentinula boryana</name>
    <dbReference type="NCBI Taxonomy" id="40481"/>
    <lineage>
        <taxon>Eukaryota</taxon>
        <taxon>Fungi</taxon>
        <taxon>Dikarya</taxon>
        <taxon>Basidiomycota</taxon>
        <taxon>Agaricomycotina</taxon>
        <taxon>Agaricomycetes</taxon>
        <taxon>Agaricomycetidae</taxon>
        <taxon>Agaricales</taxon>
        <taxon>Marasmiineae</taxon>
        <taxon>Omphalotaceae</taxon>
        <taxon>Lentinula</taxon>
    </lineage>
</organism>
<dbReference type="EMBL" id="MU791089">
    <property type="protein sequence ID" value="KAJ3991263.1"/>
    <property type="molecule type" value="Genomic_DNA"/>
</dbReference>
<accession>A0ABQ8PYK1</accession>
<feature type="transmembrane region" description="Helical" evidence="1">
    <location>
        <begin position="43"/>
        <end position="61"/>
    </location>
</feature>
<evidence type="ECO:0000313" key="2">
    <source>
        <dbReference type="EMBL" id="KAJ3991263.1"/>
    </source>
</evidence>
<keyword evidence="1" id="KW-0472">Membrane</keyword>
<protein>
    <submittedName>
        <fullName evidence="2">Uncharacterized protein</fullName>
    </submittedName>
</protein>
<sequence length="110" mass="12592">MYGLLFANKCRNGAFGEIFDFRGVDFRSPVSHSTLQLSLQLDLNGICMFFCSVLSYLIRNLGYHCSVMGYQTRMLLRFQRRLWSAHILLNSSAVASNLIFMQFICFCSAP</sequence>